<sequence>MDSSRPRSESIPRAFFADIDINHSANRQALAKGATHRVITEATDAEITTRGRYFADPATATPADPALHLHVEAGDQASLDRAVAMIERMKLDGGVDHLPHADDRAGQYSGGDRHRGGRAGPDASYRYQDKVFLEIESGRGFNVRAKLIGTGGENMRYLQDTTGARVQVRGRGSGSADAQYGPDSMEPMHLLVMSDSEDVLRLALEYCRSLVDTVHAQYNEFRDTGSRRHDRHGNRDGWGRPDPRPDPRHVPQQHPYGQEHAMAYPNQQLAPDAAAAAAYNEYAAYCAQYYQYYGQYPDYSAYYAQADPGAAPMPDAAGQDGYHNVPPPADYVSHGKKV</sequence>
<organism evidence="1 2">
    <name type="scientific">Coemansia nantahalensis</name>
    <dbReference type="NCBI Taxonomy" id="2789366"/>
    <lineage>
        <taxon>Eukaryota</taxon>
        <taxon>Fungi</taxon>
        <taxon>Fungi incertae sedis</taxon>
        <taxon>Zoopagomycota</taxon>
        <taxon>Kickxellomycotina</taxon>
        <taxon>Kickxellomycetes</taxon>
        <taxon>Kickxellales</taxon>
        <taxon>Kickxellaceae</taxon>
        <taxon>Coemansia</taxon>
    </lineage>
</organism>
<evidence type="ECO:0000313" key="1">
    <source>
        <dbReference type="EMBL" id="KAJ2769074.1"/>
    </source>
</evidence>
<name>A0ACC1JXM8_9FUNG</name>
<dbReference type="EMBL" id="JANBUJ010001021">
    <property type="protein sequence ID" value="KAJ2769074.1"/>
    <property type="molecule type" value="Genomic_DNA"/>
</dbReference>
<gene>
    <name evidence="1" type="ORF">IWQ57_003264</name>
</gene>
<evidence type="ECO:0000313" key="2">
    <source>
        <dbReference type="Proteomes" id="UP001140234"/>
    </source>
</evidence>
<protein>
    <submittedName>
        <fullName evidence="1">Uncharacterized protein</fullName>
    </submittedName>
</protein>
<dbReference type="Proteomes" id="UP001140234">
    <property type="component" value="Unassembled WGS sequence"/>
</dbReference>
<keyword evidence="2" id="KW-1185">Reference proteome</keyword>
<proteinExistence type="predicted"/>
<reference evidence="1" key="1">
    <citation type="submission" date="2022-07" db="EMBL/GenBank/DDBJ databases">
        <title>Phylogenomic reconstructions and comparative analyses of Kickxellomycotina fungi.</title>
        <authorList>
            <person name="Reynolds N.K."/>
            <person name="Stajich J.E."/>
            <person name="Barry K."/>
            <person name="Grigoriev I.V."/>
            <person name="Crous P."/>
            <person name="Smith M.E."/>
        </authorList>
    </citation>
    <scope>NUCLEOTIDE SEQUENCE</scope>
    <source>
        <strain evidence="1">CBS 109366</strain>
    </source>
</reference>
<accession>A0ACC1JXM8</accession>
<comment type="caution">
    <text evidence="1">The sequence shown here is derived from an EMBL/GenBank/DDBJ whole genome shotgun (WGS) entry which is preliminary data.</text>
</comment>